<feature type="repeat" description="TPR" evidence="3">
    <location>
        <begin position="139"/>
        <end position="172"/>
    </location>
</feature>
<reference evidence="5" key="1">
    <citation type="submission" date="2021-01" db="EMBL/GenBank/DDBJ databases">
        <title>A chromosome-scale assembly of European eel, Anguilla anguilla.</title>
        <authorList>
            <person name="Henkel C."/>
            <person name="Jong-Raadsen S.A."/>
            <person name="Dufour S."/>
            <person name="Weltzien F.-A."/>
            <person name="Palstra A.P."/>
            <person name="Pelster B."/>
            <person name="Spaink H.P."/>
            <person name="Van Den Thillart G.E."/>
            <person name="Jansen H."/>
            <person name="Zahm M."/>
            <person name="Klopp C."/>
            <person name="Cedric C."/>
            <person name="Louis A."/>
            <person name="Berthelot C."/>
            <person name="Parey E."/>
            <person name="Roest Crollius H."/>
            <person name="Montfort J."/>
            <person name="Robinson-Rechavi M."/>
            <person name="Bucao C."/>
            <person name="Bouchez O."/>
            <person name="Gislard M."/>
            <person name="Lluch J."/>
            <person name="Milhes M."/>
            <person name="Lampietro C."/>
            <person name="Lopez Roques C."/>
            <person name="Donnadieu C."/>
            <person name="Braasch I."/>
            <person name="Desvignes T."/>
            <person name="Postlethwait J."/>
            <person name="Bobe J."/>
            <person name="Guiguen Y."/>
            <person name="Dirks R."/>
        </authorList>
    </citation>
    <scope>NUCLEOTIDE SEQUENCE</scope>
    <source>
        <strain evidence="5">Tag_6206</strain>
        <tissue evidence="5">Liver</tissue>
    </source>
</reference>
<evidence type="ECO:0000256" key="1">
    <source>
        <dbReference type="ARBA" id="ARBA00022737"/>
    </source>
</evidence>
<dbReference type="SMART" id="SM00028">
    <property type="entry name" value="TPR"/>
    <property type="match status" value="2"/>
</dbReference>
<feature type="region of interest" description="Disordered" evidence="4">
    <location>
        <begin position="68"/>
        <end position="87"/>
    </location>
</feature>
<evidence type="ECO:0000256" key="3">
    <source>
        <dbReference type="PROSITE-ProRule" id="PRU00339"/>
    </source>
</evidence>
<keyword evidence="1" id="KW-0677">Repeat</keyword>
<dbReference type="PROSITE" id="PS50005">
    <property type="entry name" value="TPR"/>
    <property type="match status" value="2"/>
</dbReference>
<evidence type="ECO:0000256" key="4">
    <source>
        <dbReference type="SAM" id="MobiDB-lite"/>
    </source>
</evidence>
<feature type="compositionally biased region" description="Polar residues" evidence="4">
    <location>
        <begin position="266"/>
        <end position="285"/>
    </location>
</feature>
<feature type="compositionally biased region" description="Low complexity" evidence="4">
    <location>
        <begin position="379"/>
        <end position="402"/>
    </location>
</feature>
<feature type="compositionally biased region" description="Polar residues" evidence="4">
    <location>
        <begin position="660"/>
        <end position="673"/>
    </location>
</feature>
<feature type="region of interest" description="Disordered" evidence="4">
    <location>
        <begin position="759"/>
        <end position="785"/>
    </location>
</feature>
<feature type="region of interest" description="Disordered" evidence="4">
    <location>
        <begin position="216"/>
        <end position="348"/>
    </location>
</feature>
<feature type="region of interest" description="Disordered" evidence="4">
    <location>
        <begin position="360"/>
        <end position="405"/>
    </location>
</feature>
<keyword evidence="2 3" id="KW-0802">TPR repeat</keyword>
<dbReference type="Pfam" id="PF13428">
    <property type="entry name" value="TPR_14"/>
    <property type="match status" value="1"/>
</dbReference>
<feature type="compositionally biased region" description="Low complexity" evidence="4">
    <location>
        <begin position="505"/>
        <end position="517"/>
    </location>
</feature>
<keyword evidence="6" id="KW-1185">Reference proteome</keyword>
<dbReference type="PANTHER" id="PTHR11242">
    <property type="entry name" value="ARYL HYDROCARBON RECEPTOR INTERACTING PROTEIN RELATED"/>
    <property type="match status" value="1"/>
</dbReference>
<evidence type="ECO:0000313" key="6">
    <source>
        <dbReference type="Proteomes" id="UP001044222"/>
    </source>
</evidence>
<proteinExistence type="predicted"/>
<feature type="compositionally biased region" description="Acidic residues" evidence="4">
    <location>
        <begin position="311"/>
        <end position="323"/>
    </location>
</feature>
<dbReference type="Gene3D" id="1.25.40.10">
    <property type="entry name" value="Tetratricopeptide repeat domain"/>
    <property type="match status" value="1"/>
</dbReference>
<feature type="compositionally biased region" description="Low complexity" evidence="4">
    <location>
        <begin position="256"/>
        <end position="265"/>
    </location>
</feature>
<feature type="region of interest" description="Disordered" evidence="4">
    <location>
        <begin position="660"/>
        <end position="684"/>
    </location>
</feature>
<dbReference type="SUPFAM" id="SSF48452">
    <property type="entry name" value="TPR-like"/>
    <property type="match status" value="1"/>
</dbReference>
<comment type="caution">
    <text evidence="5">The sequence shown here is derived from an EMBL/GenBank/DDBJ whole genome shotgun (WGS) entry which is preliminary data.</text>
</comment>
<gene>
    <name evidence="5" type="ORF">ANANG_G00043000</name>
</gene>
<dbReference type="InterPro" id="IPR019734">
    <property type="entry name" value="TPR_rpt"/>
</dbReference>
<feature type="compositionally biased region" description="Polar residues" evidence="4">
    <location>
        <begin position="360"/>
        <end position="369"/>
    </location>
</feature>
<feature type="compositionally biased region" description="Polar residues" evidence="4">
    <location>
        <begin position="293"/>
        <end position="302"/>
    </location>
</feature>
<feature type="region of interest" description="Disordered" evidence="4">
    <location>
        <begin position="480"/>
        <end position="530"/>
    </location>
</feature>
<sequence>MCSVHLGDNSEGKAGDWMTGCQTLPSRPRGPATWAMATSKPDIMIILLSKLIEEGDGFYKVSSAHYPQGHKRESEGSSPALPVRSEEVPREGFSEDLKTFRELKVSLLLNLSRCRRKTNDFGMAEEFATKALELKPNSYEAYYARARAKRSSRQFAEALEDLNEAIKQCPNNREIQRLLQRVEEECRQDMEPVQDLFEDEDYLEQELEAASVGLPLESRPSPASLPIIQSPPPSPAHRDSAYLSGLPLGQSFDFRPSPTSMSSPTRQGYQSTSPSLSPTHQNSHFRPSPPQTSPAHQVSSYRFSPRPWAAEEGEEAEEEEEEEGGRGKTTRAPRPRPCAGSPVQGQPPVESVCLYRSQSGSPVRYQQEQLPGRPKSPLSKMSSQRSFQLSSQASQSSQHHQQAGLRLQPAMAQIVRTNQPSSAVHSSAVLAGGAYGQMAHPISGRYQGGPPDVESRLVYQASLDGRPMAQVQASLSAGRCASTAGGAGHPTRAWPRTSSRRGPPRRTGPAAAAAARGRALRADPADQPQPVGGLLPRLKHELDRAAAAGVLPQCQLGSPEIPHLQQPVHGLRLQPGPRLPALRLHPADGDPAAALLRALLRRPLAHLALAGGRRPGGAVYQAEPARSRTTPFMGIIDKTARTQQYLHQPSRPWAVSSLDTVITSPTSPGNLAQQGGGGPSYSPPTSLGNIAYYNKTNNAQNGHLLEDDYYSQSQPSSLGKLSNGSRGDILERVSQVPTYPDVKVARTLPVAQAYQDNMYRQLSRESRQGPTSPIKPKRPFVESNV</sequence>
<name>A0A9D3MTH4_ANGAN</name>
<evidence type="ECO:0000256" key="2">
    <source>
        <dbReference type="ARBA" id="ARBA00022803"/>
    </source>
</evidence>
<protein>
    <submittedName>
        <fullName evidence="5">Uncharacterized protein</fullName>
    </submittedName>
</protein>
<dbReference type="PANTHER" id="PTHR11242:SF0">
    <property type="entry name" value="TPR_REGION DOMAIN-CONTAINING PROTEIN"/>
    <property type="match status" value="1"/>
</dbReference>
<dbReference type="InterPro" id="IPR011990">
    <property type="entry name" value="TPR-like_helical_dom_sf"/>
</dbReference>
<dbReference type="EMBL" id="JAFIRN010000002">
    <property type="protein sequence ID" value="KAG5854914.1"/>
    <property type="molecule type" value="Genomic_DNA"/>
</dbReference>
<feature type="repeat" description="TPR" evidence="3">
    <location>
        <begin position="105"/>
        <end position="138"/>
    </location>
</feature>
<dbReference type="AlphaFoldDB" id="A0A9D3MTH4"/>
<organism evidence="5 6">
    <name type="scientific">Anguilla anguilla</name>
    <name type="common">European freshwater eel</name>
    <name type="synonym">Muraena anguilla</name>
    <dbReference type="NCBI Taxonomy" id="7936"/>
    <lineage>
        <taxon>Eukaryota</taxon>
        <taxon>Metazoa</taxon>
        <taxon>Chordata</taxon>
        <taxon>Craniata</taxon>
        <taxon>Vertebrata</taxon>
        <taxon>Euteleostomi</taxon>
        <taxon>Actinopterygii</taxon>
        <taxon>Neopterygii</taxon>
        <taxon>Teleostei</taxon>
        <taxon>Anguilliformes</taxon>
        <taxon>Anguillidae</taxon>
        <taxon>Anguilla</taxon>
    </lineage>
</organism>
<dbReference type="Pfam" id="PF13181">
    <property type="entry name" value="TPR_8"/>
    <property type="match status" value="1"/>
</dbReference>
<dbReference type="Proteomes" id="UP001044222">
    <property type="component" value="Unassembled WGS sequence"/>
</dbReference>
<accession>A0A9D3MTH4</accession>
<evidence type="ECO:0000313" key="5">
    <source>
        <dbReference type="EMBL" id="KAG5854914.1"/>
    </source>
</evidence>
<dbReference type="InterPro" id="IPR039663">
    <property type="entry name" value="AIP/AIPL1/TTC9"/>
</dbReference>